<keyword evidence="1" id="KW-0812">Transmembrane</keyword>
<evidence type="ECO:0000256" key="1">
    <source>
        <dbReference type="SAM" id="Phobius"/>
    </source>
</evidence>
<keyword evidence="1" id="KW-0472">Membrane</keyword>
<dbReference type="Proteomes" id="UP000785679">
    <property type="component" value="Unassembled WGS sequence"/>
</dbReference>
<feature type="transmembrane region" description="Helical" evidence="1">
    <location>
        <begin position="21"/>
        <end position="37"/>
    </location>
</feature>
<dbReference type="AlphaFoldDB" id="A0A8J8NPW8"/>
<dbReference type="EMBL" id="RRYP01010965">
    <property type="protein sequence ID" value="TNV78055.1"/>
    <property type="molecule type" value="Genomic_DNA"/>
</dbReference>
<keyword evidence="3" id="KW-1185">Reference proteome</keyword>
<gene>
    <name evidence="2" type="ORF">FGO68_gene12438</name>
</gene>
<evidence type="ECO:0000313" key="3">
    <source>
        <dbReference type="Proteomes" id="UP000785679"/>
    </source>
</evidence>
<keyword evidence="1" id="KW-1133">Transmembrane helix</keyword>
<sequence length="81" mass="9641">MTVIIIWNILGENRKPTQFKNIYFALIFLLTIMLRFLQCLDHITFTLHSVTDRPFELFILVRPIQLHAHLIDLIQCQICQC</sequence>
<accession>A0A8J8NPW8</accession>
<reference evidence="2" key="1">
    <citation type="submission" date="2019-06" db="EMBL/GenBank/DDBJ databases">
        <authorList>
            <person name="Zheng W."/>
        </authorList>
    </citation>
    <scope>NUCLEOTIDE SEQUENCE</scope>
    <source>
        <strain evidence="2">QDHG01</strain>
    </source>
</reference>
<organism evidence="2 3">
    <name type="scientific">Halteria grandinella</name>
    <dbReference type="NCBI Taxonomy" id="5974"/>
    <lineage>
        <taxon>Eukaryota</taxon>
        <taxon>Sar</taxon>
        <taxon>Alveolata</taxon>
        <taxon>Ciliophora</taxon>
        <taxon>Intramacronucleata</taxon>
        <taxon>Spirotrichea</taxon>
        <taxon>Stichotrichia</taxon>
        <taxon>Sporadotrichida</taxon>
        <taxon>Halteriidae</taxon>
        <taxon>Halteria</taxon>
    </lineage>
</organism>
<comment type="caution">
    <text evidence="2">The sequence shown here is derived from an EMBL/GenBank/DDBJ whole genome shotgun (WGS) entry which is preliminary data.</text>
</comment>
<evidence type="ECO:0000313" key="2">
    <source>
        <dbReference type="EMBL" id="TNV78055.1"/>
    </source>
</evidence>
<name>A0A8J8NPW8_HALGN</name>
<proteinExistence type="predicted"/>
<protein>
    <submittedName>
        <fullName evidence="2">Uncharacterized protein</fullName>
    </submittedName>
</protein>